<proteinExistence type="predicted"/>
<evidence type="ECO:0000313" key="3">
    <source>
        <dbReference type="Proteomes" id="UP001549749"/>
    </source>
</evidence>
<organism evidence="2 3">
    <name type="scientific">Chitinophaga defluvii</name>
    <dbReference type="NCBI Taxonomy" id="3163343"/>
    <lineage>
        <taxon>Bacteria</taxon>
        <taxon>Pseudomonadati</taxon>
        <taxon>Bacteroidota</taxon>
        <taxon>Chitinophagia</taxon>
        <taxon>Chitinophagales</taxon>
        <taxon>Chitinophagaceae</taxon>
        <taxon>Chitinophaga</taxon>
    </lineage>
</organism>
<dbReference type="EMBL" id="JBEXAC010000001">
    <property type="protein sequence ID" value="MET6996953.1"/>
    <property type="molecule type" value="Genomic_DNA"/>
</dbReference>
<evidence type="ECO:0000313" key="2">
    <source>
        <dbReference type="EMBL" id="MET6996953.1"/>
    </source>
</evidence>
<dbReference type="PROSITE" id="PS51257">
    <property type="entry name" value="PROKAR_LIPOPROTEIN"/>
    <property type="match status" value="1"/>
</dbReference>
<keyword evidence="3" id="KW-1185">Reference proteome</keyword>
<dbReference type="RefSeq" id="WP_354659594.1">
    <property type="nucleotide sequence ID" value="NZ_JBEXAC010000001.1"/>
</dbReference>
<dbReference type="Proteomes" id="UP001549749">
    <property type="component" value="Unassembled WGS sequence"/>
</dbReference>
<keyword evidence="1" id="KW-0732">Signal</keyword>
<comment type="caution">
    <text evidence="2">The sequence shown here is derived from an EMBL/GenBank/DDBJ whole genome shotgun (WGS) entry which is preliminary data.</text>
</comment>
<dbReference type="Gene3D" id="3.40.390.70">
    <property type="match status" value="1"/>
</dbReference>
<protein>
    <submittedName>
        <fullName evidence="2">Uncharacterized protein</fullName>
    </submittedName>
</protein>
<name>A0ABV2T1P9_9BACT</name>
<reference evidence="2 3" key="1">
    <citation type="submission" date="2024-06" db="EMBL/GenBank/DDBJ databases">
        <title>Chitinophaga defluvii sp. nov., isolated from municipal sewage.</title>
        <authorList>
            <person name="Zhang L."/>
        </authorList>
    </citation>
    <scope>NUCLEOTIDE SEQUENCE [LARGE SCALE GENOMIC DNA]</scope>
    <source>
        <strain evidence="2 3">H8</strain>
    </source>
</reference>
<sequence>MKTNYCYILLLAAAGILSTSCKKEAAPGITDNLGIVQQFTPPADAAPMVKELYGKYNVWVRMDFNNWKEVTNAILDTDPFNRYGVGKIEDADRESALIYSKKLLSGVSDKYAKTFFPLEFFFVKTYGAGYWASELKRIGRSRLVICWPNHLKDALPITDPENHYYQDSVLAHQIWSNIGIMVGARMEAPILEFALAGKAYDNRQALDKLDKELDNDGDLEKWIAAKEELAKNGGFITASGSTTFESDFAEWLELLALESYSNIKTKYLDNSPARAKKYEIIIKYFKSYDWDIQATGNLYRQKHDE</sequence>
<feature type="signal peptide" evidence="1">
    <location>
        <begin position="1"/>
        <end position="25"/>
    </location>
</feature>
<evidence type="ECO:0000256" key="1">
    <source>
        <dbReference type="SAM" id="SignalP"/>
    </source>
</evidence>
<feature type="chain" id="PRO_5047222641" evidence="1">
    <location>
        <begin position="26"/>
        <end position="305"/>
    </location>
</feature>
<accession>A0ABV2T1P9</accession>
<gene>
    <name evidence="2" type="ORF">ABR189_06220</name>
</gene>